<proteinExistence type="predicted"/>
<dbReference type="Proteomes" id="UP000663877">
    <property type="component" value="Unassembled WGS sequence"/>
</dbReference>
<comment type="caution">
    <text evidence="3">The sequence shown here is derived from an EMBL/GenBank/DDBJ whole genome shotgun (WGS) entry which is preliminary data.</text>
</comment>
<dbReference type="InterPro" id="IPR016181">
    <property type="entry name" value="Acyl_CoA_acyltransferase"/>
</dbReference>
<sequence length="145" mass="16788">MTEAQDDEVGDDYWQWIQDNHEEAKNDSINLLNTFFVFDRINPTKVLATRSLVSDDRNMNKTLGLKEAVWFGGFNVHRDERARGLGTILFEYTDNHIQQMINKEITVRLFSVNPISKHLYSKFGFESQGFVNVDPVGNQPVRSTF</sequence>
<organism evidence="3 4">
    <name type="scientific">Adineta steineri</name>
    <dbReference type="NCBI Taxonomy" id="433720"/>
    <lineage>
        <taxon>Eukaryota</taxon>
        <taxon>Metazoa</taxon>
        <taxon>Spiralia</taxon>
        <taxon>Gnathifera</taxon>
        <taxon>Rotifera</taxon>
        <taxon>Eurotatoria</taxon>
        <taxon>Bdelloidea</taxon>
        <taxon>Adinetida</taxon>
        <taxon>Adinetidae</taxon>
        <taxon>Adineta</taxon>
    </lineage>
</organism>
<dbReference type="OrthoDB" id="10038565at2759"/>
<dbReference type="Proteomes" id="UP000663832">
    <property type="component" value="Unassembled WGS sequence"/>
</dbReference>
<dbReference type="GO" id="GO:0016747">
    <property type="term" value="F:acyltransferase activity, transferring groups other than amino-acyl groups"/>
    <property type="evidence" value="ECO:0007669"/>
    <property type="project" value="InterPro"/>
</dbReference>
<feature type="domain" description="N-acetyltransferase" evidence="1">
    <location>
        <begin position="14"/>
        <end position="125"/>
    </location>
</feature>
<keyword evidence="4" id="KW-1185">Reference proteome</keyword>
<evidence type="ECO:0000313" key="2">
    <source>
        <dbReference type="EMBL" id="CAF1070906.1"/>
    </source>
</evidence>
<gene>
    <name evidence="2" type="ORF">BJG266_LOCUS19704</name>
    <name evidence="3" type="ORF">QVE165_LOCUS24973</name>
</gene>
<reference evidence="3" key="1">
    <citation type="submission" date="2021-02" db="EMBL/GenBank/DDBJ databases">
        <authorList>
            <person name="Nowell W R."/>
        </authorList>
    </citation>
    <scope>NUCLEOTIDE SEQUENCE</scope>
</reference>
<name>A0A814V4E6_9BILA</name>
<evidence type="ECO:0000313" key="4">
    <source>
        <dbReference type="Proteomes" id="UP000663832"/>
    </source>
</evidence>
<dbReference type="EMBL" id="CAJNOM010000178">
    <property type="protein sequence ID" value="CAF1186155.1"/>
    <property type="molecule type" value="Genomic_DNA"/>
</dbReference>
<dbReference type="InterPro" id="IPR000182">
    <property type="entry name" value="GNAT_dom"/>
</dbReference>
<dbReference type="EMBL" id="CAJNOI010000107">
    <property type="protein sequence ID" value="CAF1070906.1"/>
    <property type="molecule type" value="Genomic_DNA"/>
</dbReference>
<accession>A0A814V4E6</accession>
<protein>
    <recommendedName>
        <fullName evidence="1">N-acetyltransferase domain-containing protein</fullName>
    </recommendedName>
</protein>
<dbReference type="Pfam" id="PF00583">
    <property type="entry name" value="Acetyltransf_1"/>
    <property type="match status" value="1"/>
</dbReference>
<dbReference type="AlphaFoldDB" id="A0A814V4E6"/>
<dbReference type="Gene3D" id="3.40.630.30">
    <property type="match status" value="1"/>
</dbReference>
<evidence type="ECO:0000259" key="1">
    <source>
        <dbReference type="Pfam" id="PF00583"/>
    </source>
</evidence>
<evidence type="ECO:0000313" key="3">
    <source>
        <dbReference type="EMBL" id="CAF1186155.1"/>
    </source>
</evidence>
<dbReference type="SUPFAM" id="SSF55729">
    <property type="entry name" value="Acyl-CoA N-acyltransferases (Nat)"/>
    <property type="match status" value="1"/>
</dbReference>